<dbReference type="HAMAP" id="MF_00995">
    <property type="entry name" value="MqnA"/>
    <property type="match status" value="1"/>
</dbReference>
<comment type="function">
    <text evidence="4">Catalyzes the dehydration of chorismate into 3-[(1-carboxyvinyl)oxy]benzoate, a step in the biosynthesis of menaquinone (MK, vitamin K2).</text>
</comment>
<protein>
    <recommendedName>
        <fullName evidence="4">Chorismate dehydratase</fullName>
        <ecNumber evidence="4">4.2.1.151</ecNumber>
    </recommendedName>
    <alternativeName>
        <fullName evidence="4">Menaquinone biosynthetic enzyme MqnA</fullName>
    </alternativeName>
</protein>
<dbReference type="InterPro" id="IPR030868">
    <property type="entry name" value="MqnA"/>
</dbReference>
<gene>
    <name evidence="4" type="primary">mqnA</name>
    <name evidence="5" type="ORF">H1R13_21380</name>
</gene>
<dbReference type="RefSeq" id="WP_159665044.1">
    <property type="nucleotide sequence ID" value="NZ_JACMHY010000008.1"/>
</dbReference>
<keyword evidence="2 4" id="KW-0474">Menaquinone biosynthesis</keyword>
<comment type="caution">
    <text evidence="5">The sequence shown here is derived from an EMBL/GenBank/DDBJ whole genome shotgun (WGS) entry which is preliminary data.</text>
</comment>
<sequence>MKTSESLVPRVGNISFLNCAPIRWGLGDSGALSDVDLVSAPPEQLATELLSGNLDISPISLARYLQHADDLCLLPGLAIGSDGPVRSCHIVSRGPLEGLGGRVVALSEASRSTALLARMLLEDAVGVRPRYRTLGQDVDAMLSTAQAAVVIGDDALRLGADVPSGLTVHDTGAMWRSWTNLPMVYAVWAVRREFAQARPDLVDEVQEALTDAVGRARSHPMEVAIAAARESRESRNGAVDVPVLLDYYQALDYSLGERQMAAIHEFAARAFARGEALTPVPARIPIHEGQT</sequence>
<comment type="catalytic activity">
    <reaction evidence="4">
        <text>chorismate = 3-[(1-carboxyvinyl)-oxy]benzoate + H2O</text>
        <dbReference type="Rhea" id="RHEA:40051"/>
        <dbReference type="ChEBI" id="CHEBI:15377"/>
        <dbReference type="ChEBI" id="CHEBI:29748"/>
        <dbReference type="ChEBI" id="CHEBI:76981"/>
        <dbReference type="EC" id="4.2.1.151"/>
    </reaction>
</comment>
<evidence type="ECO:0000256" key="2">
    <source>
        <dbReference type="ARBA" id="ARBA00022428"/>
    </source>
</evidence>
<evidence type="ECO:0000313" key="6">
    <source>
        <dbReference type="Proteomes" id="UP000517694"/>
    </source>
</evidence>
<dbReference type="OrthoDB" id="4188483at2"/>
<dbReference type="UniPathway" id="UPA00079"/>
<dbReference type="InterPro" id="IPR003773">
    <property type="entry name" value="Menaquinone_biosynth"/>
</dbReference>
<evidence type="ECO:0000313" key="5">
    <source>
        <dbReference type="EMBL" id="MBC2867426.1"/>
    </source>
</evidence>
<dbReference type="SUPFAM" id="SSF53850">
    <property type="entry name" value="Periplasmic binding protein-like II"/>
    <property type="match status" value="1"/>
</dbReference>
<dbReference type="AlphaFoldDB" id="A0A7X1I2S6"/>
<comment type="pathway">
    <text evidence="1 4">Quinol/quinone metabolism; menaquinone biosynthesis.</text>
</comment>
<evidence type="ECO:0000256" key="4">
    <source>
        <dbReference type="HAMAP-Rule" id="MF_00995"/>
    </source>
</evidence>
<dbReference type="GO" id="GO:0009234">
    <property type="term" value="P:menaquinone biosynthetic process"/>
    <property type="evidence" value="ECO:0007669"/>
    <property type="project" value="UniProtKB-UniRule"/>
</dbReference>
<keyword evidence="6" id="KW-1185">Reference proteome</keyword>
<keyword evidence="3 4" id="KW-0456">Lyase</keyword>
<comment type="similarity">
    <text evidence="4">Belongs to the MqnA/MqnD family. MqnA subfamily.</text>
</comment>
<dbReference type="EMBL" id="JACMHY010000008">
    <property type="protein sequence ID" value="MBC2867426.1"/>
    <property type="molecule type" value="Genomic_DNA"/>
</dbReference>
<dbReference type="PANTHER" id="PTHR37690:SF1">
    <property type="entry name" value="CHORISMATE DEHYDRATASE"/>
    <property type="match status" value="1"/>
</dbReference>
<dbReference type="EC" id="4.2.1.151" evidence="4"/>
<dbReference type="Gene3D" id="3.40.190.10">
    <property type="entry name" value="Periplasmic binding protein-like II"/>
    <property type="match status" value="2"/>
</dbReference>
<organism evidence="5 6">
    <name type="scientific">Streptomyces mexicanus</name>
    <dbReference type="NCBI Taxonomy" id="178566"/>
    <lineage>
        <taxon>Bacteria</taxon>
        <taxon>Bacillati</taxon>
        <taxon>Actinomycetota</taxon>
        <taxon>Actinomycetes</taxon>
        <taxon>Kitasatosporales</taxon>
        <taxon>Streptomycetaceae</taxon>
        <taxon>Streptomyces</taxon>
    </lineage>
</organism>
<name>A0A7X1I2S6_9ACTN</name>
<dbReference type="PANTHER" id="PTHR37690">
    <property type="entry name" value="CHORISMATE DEHYDRATASE"/>
    <property type="match status" value="1"/>
</dbReference>
<evidence type="ECO:0000256" key="3">
    <source>
        <dbReference type="ARBA" id="ARBA00023239"/>
    </source>
</evidence>
<dbReference type="GO" id="GO:0016836">
    <property type="term" value="F:hydro-lyase activity"/>
    <property type="evidence" value="ECO:0007669"/>
    <property type="project" value="UniProtKB-UniRule"/>
</dbReference>
<dbReference type="CDD" id="cd13634">
    <property type="entry name" value="PBP2_Sco4506"/>
    <property type="match status" value="1"/>
</dbReference>
<dbReference type="Proteomes" id="UP000517694">
    <property type="component" value="Unassembled WGS sequence"/>
</dbReference>
<evidence type="ECO:0000256" key="1">
    <source>
        <dbReference type="ARBA" id="ARBA00004863"/>
    </source>
</evidence>
<dbReference type="Pfam" id="PF02621">
    <property type="entry name" value="VitK2_biosynth"/>
    <property type="match status" value="1"/>
</dbReference>
<proteinExistence type="inferred from homology"/>
<accession>A0A7X1I2S6</accession>
<reference evidence="5 6" key="1">
    <citation type="submission" date="2020-08" db="EMBL/GenBank/DDBJ databases">
        <title>Whole-Genome Sequence of French Clinical Streptomyces mexicanus Strain Q0842.</title>
        <authorList>
            <person name="Boxberger M."/>
            <person name="La Scola B."/>
        </authorList>
    </citation>
    <scope>NUCLEOTIDE SEQUENCE [LARGE SCALE GENOMIC DNA]</scope>
    <source>
        <strain evidence="5 6">Marseille-Q0842</strain>
    </source>
</reference>